<dbReference type="AlphaFoldDB" id="A0A067SAJ8"/>
<dbReference type="OrthoDB" id="128646at2759"/>
<accession>A0A067SAJ8</accession>
<gene>
    <name evidence="1" type="ORF">GALMADRAFT_30614</name>
</gene>
<feature type="non-terminal residue" evidence="1">
    <location>
        <position position="52"/>
    </location>
</feature>
<protein>
    <submittedName>
        <fullName evidence="1">Uncharacterized protein</fullName>
    </submittedName>
</protein>
<dbReference type="EMBL" id="KL142753">
    <property type="protein sequence ID" value="KDR64824.1"/>
    <property type="molecule type" value="Genomic_DNA"/>
</dbReference>
<dbReference type="CDD" id="cd00303">
    <property type="entry name" value="retropepsin_like"/>
    <property type="match status" value="1"/>
</dbReference>
<dbReference type="Pfam" id="PF08284">
    <property type="entry name" value="RVP_2"/>
    <property type="match status" value="1"/>
</dbReference>
<evidence type="ECO:0000313" key="2">
    <source>
        <dbReference type="Proteomes" id="UP000027222"/>
    </source>
</evidence>
<dbReference type="HOGENOM" id="CLU_000384_32_5_1"/>
<name>A0A067SAJ8_GALM3</name>
<organism evidence="1 2">
    <name type="scientific">Galerina marginata (strain CBS 339.88)</name>
    <dbReference type="NCBI Taxonomy" id="685588"/>
    <lineage>
        <taxon>Eukaryota</taxon>
        <taxon>Fungi</taxon>
        <taxon>Dikarya</taxon>
        <taxon>Basidiomycota</taxon>
        <taxon>Agaricomycotina</taxon>
        <taxon>Agaricomycetes</taxon>
        <taxon>Agaricomycetidae</taxon>
        <taxon>Agaricales</taxon>
        <taxon>Agaricineae</taxon>
        <taxon>Strophariaceae</taxon>
        <taxon>Galerina</taxon>
    </lineage>
</organism>
<feature type="non-terminal residue" evidence="1">
    <location>
        <position position="1"/>
    </location>
</feature>
<keyword evidence="2" id="KW-1185">Reference proteome</keyword>
<dbReference type="Gene3D" id="2.40.70.10">
    <property type="entry name" value="Acid Proteases"/>
    <property type="match status" value="1"/>
</dbReference>
<proteinExistence type="predicted"/>
<sequence>QNDSETVETSALLDSGAGGKFIDQNYVRKLDLQTRKLKEPLAVYNVDGTLNK</sequence>
<dbReference type="InterPro" id="IPR021109">
    <property type="entry name" value="Peptidase_aspartic_dom_sf"/>
</dbReference>
<reference evidence="2" key="1">
    <citation type="journal article" date="2014" name="Proc. Natl. Acad. Sci. U.S.A.">
        <title>Extensive sampling of basidiomycete genomes demonstrates inadequacy of the white-rot/brown-rot paradigm for wood decay fungi.</title>
        <authorList>
            <person name="Riley R."/>
            <person name="Salamov A.A."/>
            <person name="Brown D.W."/>
            <person name="Nagy L.G."/>
            <person name="Floudas D."/>
            <person name="Held B.W."/>
            <person name="Levasseur A."/>
            <person name="Lombard V."/>
            <person name="Morin E."/>
            <person name="Otillar R."/>
            <person name="Lindquist E.A."/>
            <person name="Sun H."/>
            <person name="LaButti K.M."/>
            <person name="Schmutz J."/>
            <person name="Jabbour D."/>
            <person name="Luo H."/>
            <person name="Baker S.E."/>
            <person name="Pisabarro A.G."/>
            <person name="Walton J.D."/>
            <person name="Blanchette R.A."/>
            <person name="Henrissat B."/>
            <person name="Martin F."/>
            <person name="Cullen D."/>
            <person name="Hibbett D.S."/>
            <person name="Grigoriev I.V."/>
        </authorList>
    </citation>
    <scope>NUCLEOTIDE SEQUENCE [LARGE SCALE GENOMIC DNA]</scope>
    <source>
        <strain evidence="2">CBS 339.88</strain>
    </source>
</reference>
<dbReference type="Proteomes" id="UP000027222">
    <property type="component" value="Unassembled WGS sequence"/>
</dbReference>
<evidence type="ECO:0000313" key="1">
    <source>
        <dbReference type="EMBL" id="KDR64824.1"/>
    </source>
</evidence>